<dbReference type="InterPro" id="IPR028796">
    <property type="entry name" value="BBS8"/>
</dbReference>
<dbReference type="Gene3D" id="1.25.40.10">
    <property type="entry name" value="Tetratricopeptide repeat domain"/>
    <property type="match status" value="1"/>
</dbReference>
<proteinExistence type="predicted"/>
<dbReference type="WBParaSite" id="GPUH_0001854201-mRNA-1">
    <property type="protein sequence ID" value="GPUH_0001854201-mRNA-1"/>
    <property type="gene ID" value="GPUH_0001854201"/>
</dbReference>
<accession>A0A183EC26</accession>
<evidence type="ECO:0000313" key="1">
    <source>
        <dbReference type="EMBL" id="VDN31908.1"/>
    </source>
</evidence>
<dbReference type="EMBL" id="UYRT01086904">
    <property type="protein sequence ID" value="VDN31908.1"/>
    <property type="molecule type" value="Genomic_DNA"/>
</dbReference>
<evidence type="ECO:0000313" key="3">
    <source>
        <dbReference type="WBParaSite" id="GPUH_0001854201-mRNA-1"/>
    </source>
</evidence>
<reference evidence="1 2" key="2">
    <citation type="submission" date="2018-11" db="EMBL/GenBank/DDBJ databases">
        <authorList>
            <consortium name="Pathogen Informatics"/>
        </authorList>
    </citation>
    <scope>NUCLEOTIDE SEQUENCE [LARGE SCALE GENOMIC DNA]</scope>
</reference>
<dbReference type="Proteomes" id="UP000271098">
    <property type="component" value="Unassembled WGS sequence"/>
</dbReference>
<dbReference type="InterPro" id="IPR011990">
    <property type="entry name" value="TPR-like_helical_dom_sf"/>
</dbReference>
<keyword evidence="2" id="KW-1185">Reference proteome</keyword>
<name>A0A183EC26_9BILA</name>
<dbReference type="GO" id="GO:0036064">
    <property type="term" value="C:ciliary basal body"/>
    <property type="evidence" value="ECO:0007669"/>
    <property type="project" value="TreeGrafter"/>
</dbReference>
<dbReference type="PANTHER" id="PTHR44177">
    <property type="entry name" value="TETRATRICOPEPTIDE REPEAT PROTEIN 8"/>
    <property type="match status" value="1"/>
</dbReference>
<dbReference type="OrthoDB" id="421121at2759"/>
<organism evidence="3">
    <name type="scientific">Gongylonema pulchrum</name>
    <dbReference type="NCBI Taxonomy" id="637853"/>
    <lineage>
        <taxon>Eukaryota</taxon>
        <taxon>Metazoa</taxon>
        <taxon>Ecdysozoa</taxon>
        <taxon>Nematoda</taxon>
        <taxon>Chromadorea</taxon>
        <taxon>Rhabditida</taxon>
        <taxon>Spirurina</taxon>
        <taxon>Spiruromorpha</taxon>
        <taxon>Spiruroidea</taxon>
        <taxon>Gongylonematidae</taxon>
        <taxon>Gongylonema</taxon>
    </lineage>
</organism>
<dbReference type="GO" id="GO:0034464">
    <property type="term" value="C:BBSome"/>
    <property type="evidence" value="ECO:0007669"/>
    <property type="project" value="InterPro"/>
</dbReference>
<dbReference type="AlphaFoldDB" id="A0A183EC26"/>
<evidence type="ECO:0000313" key="2">
    <source>
        <dbReference type="Proteomes" id="UP000271098"/>
    </source>
</evidence>
<dbReference type="GO" id="GO:0097730">
    <property type="term" value="C:non-motile cilium"/>
    <property type="evidence" value="ECO:0007669"/>
    <property type="project" value="TreeGrafter"/>
</dbReference>
<gene>
    <name evidence="1" type="ORF">GPUH_LOCUS18517</name>
</gene>
<dbReference type="SUPFAM" id="SSF48452">
    <property type="entry name" value="TPR-like"/>
    <property type="match status" value="1"/>
</dbReference>
<reference evidence="3" key="1">
    <citation type="submission" date="2016-06" db="UniProtKB">
        <authorList>
            <consortium name="WormBaseParasite"/>
        </authorList>
    </citation>
    <scope>IDENTIFICATION</scope>
</reference>
<dbReference type="PANTHER" id="PTHR44177:SF1">
    <property type="entry name" value="TETRATRICOPEPTIDE REPEAT PROTEIN 8"/>
    <property type="match status" value="1"/>
</dbReference>
<protein>
    <submittedName>
        <fullName evidence="3">TPR_REGION domain-containing protein</fullName>
    </submittedName>
</protein>
<dbReference type="GO" id="GO:1905515">
    <property type="term" value="P:non-motile cilium assembly"/>
    <property type="evidence" value="ECO:0007669"/>
    <property type="project" value="InterPro"/>
</dbReference>
<sequence length="67" mass="7534">MASRCFQLAMAADPNHAESVCNLGVLQMRDGKIDQSRSLFQSAIEKGPYLFEPCYNLALLTYQVNTY</sequence>